<dbReference type="EMBL" id="JADOXO010000530">
    <property type="protein sequence ID" value="KAF9803139.1"/>
    <property type="molecule type" value="Genomic_DNA"/>
</dbReference>
<evidence type="ECO:0000313" key="3">
    <source>
        <dbReference type="Proteomes" id="UP000639403"/>
    </source>
</evidence>
<evidence type="ECO:0000313" key="2">
    <source>
        <dbReference type="EMBL" id="KAF9803139.1"/>
    </source>
</evidence>
<dbReference type="Proteomes" id="UP000639403">
    <property type="component" value="Unassembled WGS sequence"/>
</dbReference>
<reference evidence="2" key="2">
    <citation type="journal article" name="Front. Microbiol.">
        <title>Degradative Capacity of Two Strains of Rhodonia placenta: From Phenotype to Genotype.</title>
        <authorList>
            <person name="Kolle M."/>
            <person name="Horta M.A.C."/>
            <person name="Nowrousian M."/>
            <person name="Ohm R.A."/>
            <person name="Benz J.P."/>
            <person name="Pilgard A."/>
        </authorList>
    </citation>
    <scope>NUCLEOTIDE SEQUENCE</scope>
    <source>
        <strain evidence="2">FPRL280</strain>
    </source>
</reference>
<evidence type="ECO:0000256" key="1">
    <source>
        <dbReference type="SAM" id="MobiDB-lite"/>
    </source>
</evidence>
<reference evidence="2" key="1">
    <citation type="submission" date="2020-11" db="EMBL/GenBank/DDBJ databases">
        <authorList>
            <person name="Koelle M."/>
            <person name="Horta M.A.C."/>
            <person name="Nowrousian M."/>
            <person name="Ohm R.A."/>
            <person name="Benz P."/>
            <person name="Pilgard A."/>
        </authorList>
    </citation>
    <scope>NUCLEOTIDE SEQUENCE</scope>
    <source>
        <strain evidence="2">FPRL280</strain>
    </source>
</reference>
<sequence>MGDQGCRATRCGGSAPATTEGEVMEREAMDMVRTTDHTTPFSLPWIPYFLLRRGRGPAVPGYWQFSVSCVGGRLPRKGGVCVSIGQGPKVD</sequence>
<name>A0A8H7TXY8_9APHY</name>
<comment type="caution">
    <text evidence="2">The sequence shown here is derived from an EMBL/GenBank/DDBJ whole genome shotgun (WGS) entry which is preliminary data.</text>
</comment>
<organism evidence="2 3">
    <name type="scientific">Rhodonia placenta</name>
    <dbReference type="NCBI Taxonomy" id="104341"/>
    <lineage>
        <taxon>Eukaryota</taxon>
        <taxon>Fungi</taxon>
        <taxon>Dikarya</taxon>
        <taxon>Basidiomycota</taxon>
        <taxon>Agaricomycotina</taxon>
        <taxon>Agaricomycetes</taxon>
        <taxon>Polyporales</taxon>
        <taxon>Adustoporiaceae</taxon>
        <taxon>Rhodonia</taxon>
    </lineage>
</organism>
<feature type="region of interest" description="Disordered" evidence="1">
    <location>
        <begin position="1"/>
        <end position="21"/>
    </location>
</feature>
<proteinExistence type="predicted"/>
<gene>
    <name evidence="2" type="ORF">IEO21_09756</name>
</gene>
<protein>
    <submittedName>
        <fullName evidence="2">Uncharacterized protein</fullName>
    </submittedName>
</protein>
<accession>A0A8H7TXY8</accession>
<dbReference type="AlphaFoldDB" id="A0A8H7TXY8"/>